<reference evidence="1 2" key="1">
    <citation type="submission" date="2023-07" db="EMBL/GenBank/DDBJ databases">
        <title>Genomic Encyclopedia of Type Strains, Phase IV (KMG-IV): sequencing the most valuable type-strain genomes for metagenomic binning, comparative biology and taxonomic classification.</title>
        <authorList>
            <person name="Goeker M."/>
        </authorList>
    </citation>
    <scope>NUCLEOTIDE SEQUENCE [LARGE SCALE GENOMIC DNA]</scope>
    <source>
        <strain evidence="1 2">DSM 25924</strain>
    </source>
</reference>
<sequence length="60" mass="6751">MDRSNTAKAVSVGIGAAVHNLAEILEKQHALEVAWNHFQWAQTKEQIDAAIRRIGELEQR</sequence>
<dbReference type="EMBL" id="JAURUO010000009">
    <property type="protein sequence ID" value="MDP9728956.1"/>
    <property type="molecule type" value="Genomic_DNA"/>
</dbReference>
<comment type="caution">
    <text evidence="1">The sequence shown here is derived from an EMBL/GenBank/DDBJ whole genome shotgun (WGS) entry which is preliminary data.</text>
</comment>
<proteinExistence type="predicted"/>
<evidence type="ECO:0000313" key="1">
    <source>
        <dbReference type="EMBL" id="MDP9728956.1"/>
    </source>
</evidence>
<organism evidence="1 2">
    <name type="scientific">Alicyclobacillus tolerans</name>
    <dbReference type="NCBI Taxonomy" id="90970"/>
    <lineage>
        <taxon>Bacteria</taxon>
        <taxon>Bacillati</taxon>
        <taxon>Bacillota</taxon>
        <taxon>Bacilli</taxon>
        <taxon>Bacillales</taxon>
        <taxon>Alicyclobacillaceae</taxon>
        <taxon>Alicyclobacillus</taxon>
    </lineage>
</organism>
<protein>
    <submittedName>
        <fullName evidence="1">Uncharacterized protein</fullName>
    </submittedName>
</protein>
<accession>A0ABT9LXF2</accession>
<dbReference type="RefSeq" id="WP_203114266.1">
    <property type="nucleotide sequence ID" value="NZ_JAURUO010000009.1"/>
</dbReference>
<gene>
    <name evidence="1" type="ORF">J2S04_001907</name>
</gene>
<name>A0ABT9LXF2_9BACL</name>
<evidence type="ECO:0000313" key="2">
    <source>
        <dbReference type="Proteomes" id="UP001229209"/>
    </source>
</evidence>
<dbReference type="Proteomes" id="UP001229209">
    <property type="component" value="Unassembled WGS sequence"/>
</dbReference>
<keyword evidence="2" id="KW-1185">Reference proteome</keyword>